<accession>A0A0P4ZMD2</accession>
<dbReference type="SUPFAM" id="SSF52058">
    <property type="entry name" value="L domain-like"/>
    <property type="match status" value="1"/>
</dbReference>
<dbReference type="PRINTS" id="PR00019">
    <property type="entry name" value="LEURICHRPT"/>
</dbReference>
<dbReference type="InterPro" id="IPR050216">
    <property type="entry name" value="LRR_domain-containing"/>
</dbReference>
<name>A0A0P4ZMD2_9CRUS</name>
<dbReference type="PANTHER" id="PTHR48051">
    <property type="match status" value="1"/>
</dbReference>
<proteinExistence type="predicted"/>
<dbReference type="InterPro" id="IPR003591">
    <property type="entry name" value="Leu-rich_rpt_typical-subtyp"/>
</dbReference>
<evidence type="ECO:0000313" key="5">
    <source>
        <dbReference type="Proteomes" id="UP000076858"/>
    </source>
</evidence>
<gene>
    <name evidence="4" type="ORF">APZ42_012478</name>
</gene>
<dbReference type="SMART" id="SM00369">
    <property type="entry name" value="LRR_TYP"/>
    <property type="match status" value="7"/>
</dbReference>
<dbReference type="PROSITE" id="PS51450">
    <property type="entry name" value="LRR"/>
    <property type="match status" value="2"/>
</dbReference>
<keyword evidence="5" id="KW-1185">Reference proteome</keyword>
<dbReference type="Gene3D" id="3.80.10.10">
    <property type="entry name" value="Ribonuclease Inhibitor"/>
    <property type="match status" value="2"/>
</dbReference>
<dbReference type="PANTHER" id="PTHR48051:SF1">
    <property type="entry name" value="RAS SUPPRESSOR PROTEIN 1"/>
    <property type="match status" value="1"/>
</dbReference>
<reference evidence="3" key="2">
    <citation type="submission" date="2015-10" db="EMBL/GenBank/DDBJ databases">
        <authorList>
            <person name="Gilbert D.G."/>
        </authorList>
    </citation>
    <scope>NUCLEOTIDE SEQUENCE</scope>
</reference>
<keyword evidence="1" id="KW-0433">Leucine-rich repeat</keyword>
<dbReference type="InterPro" id="IPR001611">
    <property type="entry name" value="Leu-rich_rpt"/>
</dbReference>
<dbReference type="InterPro" id="IPR032675">
    <property type="entry name" value="LRR_dom_sf"/>
</dbReference>
<dbReference type="Pfam" id="PF13855">
    <property type="entry name" value="LRR_8"/>
    <property type="match status" value="1"/>
</dbReference>
<evidence type="ECO:0000313" key="3">
    <source>
        <dbReference type="EMBL" id="JAJ08910.1"/>
    </source>
</evidence>
<dbReference type="Pfam" id="PF13516">
    <property type="entry name" value="LRR_6"/>
    <property type="match status" value="1"/>
</dbReference>
<dbReference type="STRING" id="35525.A0A0P4ZMD2"/>
<dbReference type="OrthoDB" id="1728874at2759"/>
<evidence type="ECO:0000313" key="4">
    <source>
        <dbReference type="EMBL" id="KZS20812.1"/>
    </source>
</evidence>
<evidence type="ECO:0000256" key="1">
    <source>
        <dbReference type="ARBA" id="ARBA00022614"/>
    </source>
</evidence>
<dbReference type="EMBL" id="GDIP01214492">
    <property type="protein sequence ID" value="JAJ08910.1"/>
    <property type="molecule type" value="Transcribed_RNA"/>
</dbReference>
<dbReference type="EMBL" id="LRGB01000115">
    <property type="protein sequence ID" value="KZS20812.1"/>
    <property type="molecule type" value="Genomic_DNA"/>
</dbReference>
<reference evidence="4 5" key="3">
    <citation type="submission" date="2016-03" db="EMBL/GenBank/DDBJ databases">
        <title>EvidentialGene: Evidence-directed Construction of Genes on Genomes.</title>
        <authorList>
            <person name="Gilbert D.G."/>
            <person name="Choi J.-H."/>
            <person name="Mockaitis K."/>
            <person name="Colbourne J."/>
            <person name="Pfrender M."/>
        </authorList>
    </citation>
    <scope>NUCLEOTIDE SEQUENCE [LARGE SCALE GENOMIC DNA]</scope>
    <source>
        <strain evidence="4 5">Xinb3</strain>
        <tissue evidence="4">Complete organism</tissue>
    </source>
</reference>
<dbReference type="Proteomes" id="UP000076858">
    <property type="component" value="Unassembled WGS sequence"/>
</dbReference>
<protein>
    <submittedName>
        <fullName evidence="3 4">Leucine-rich repeat-containing protein</fullName>
    </submittedName>
</protein>
<reference evidence="3" key="1">
    <citation type="submission" date="2015-10" db="EMBL/GenBank/DDBJ databases">
        <title>Daphnia magna gene sets from two clonal populations assembled and annotated with EvidentialGene.</title>
        <authorList>
            <person name="Gilbert D."/>
            <person name="Podicheti R."/>
            <person name="Orsini L."/>
            <person name="Colbourne J."/>
            <person name="Pfrender M."/>
        </authorList>
    </citation>
    <scope>NUCLEOTIDE SEQUENCE</scope>
</reference>
<dbReference type="GO" id="GO:0005737">
    <property type="term" value="C:cytoplasm"/>
    <property type="evidence" value="ECO:0007669"/>
    <property type="project" value="TreeGrafter"/>
</dbReference>
<organism evidence="3">
    <name type="scientific">Daphnia magna</name>
    <dbReference type="NCBI Taxonomy" id="35525"/>
    <lineage>
        <taxon>Eukaryota</taxon>
        <taxon>Metazoa</taxon>
        <taxon>Ecdysozoa</taxon>
        <taxon>Arthropoda</taxon>
        <taxon>Crustacea</taxon>
        <taxon>Branchiopoda</taxon>
        <taxon>Diplostraca</taxon>
        <taxon>Cladocera</taxon>
        <taxon>Anomopoda</taxon>
        <taxon>Daphniidae</taxon>
        <taxon>Daphnia</taxon>
    </lineage>
</organism>
<dbReference type="FunFam" id="3.80.10.10:FF:000230">
    <property type="entry name" value="Leucine-rich repeat-containing protein 57"/>
    <property type="match status" value="1"/>
</dbReference>
<dbReference type="AlphaFoldDB" id="A0A0P4ZMD2"/>
<dbReference type="Pfam" id="PF00560">
    <property type="entry name" value="LRR_1"/>
    <property type="match status" value="1"/>
</dbReference>
<sequence>MGNSGLKQHLENSSKTGVFQLKDANLSELPPELLQIAQTLRTLDLSGNKIEQLSPRISSFNMLKHLTLNKNRLGSLPPELGQLSKIETLILSSNRLTSIPSTLSKLRNLKLVNLSDNRLTTFPLEFCDMKHLDVLDLSMNKMTEVPAGVGKLQVVELNLNQNQIQLLSDELAQCPRLKTLRLEENCLPIISPTILKDSSISLLAVDGNLFDSKDFMKADGYTQYMERYTATKKKMY</sequence>
<keyword evidence="2" id="KW-0677">Repeat</keyword>
<evidence type="ECO:0000256" key="2">
    <source>
        <dbReference type="ARBA" id="ARBA00022737"/>
    </source>
</evidence>